<dbReference type="Pfam" id="PF03886">
    <property type="entry name" value="ABC_trans_aux"/>
    <property type="match status" value="1"/>
</dbReference>
<feature type="domain" description="ABC-type transport auxiliary lipoprotein component" evidence="2">
    <location>
        <begin position="41"/>
        <end position="198"/>
    </location>
</feature>
<comment type="caution">
    <text evidence="3">The sequence shown here is derived from an EMBL/GenBank/DDBJ whole genome shotgun (WGS) entry which is preliminary data.</text>
</comment>
<dbReference type="OrthoDB" id="9808689at2"/>
<keyword evidence="1" id="KW-0472">Membrane</keyword>
<organism evidence="3 4">
    <name type="scientific">Ciceribacter ferrooxidans</name>
    <dbReference type="NCBI Taxonomy" id="2509717"/>
    <lineage>
        <taxon>Bacteria</taxon>
        <taxon>Pseudomonadati</taxon>
        <taxon>Pseudomonadota</taxon>
        <taxon>Alphaproteobacteria</taxon>
        <taxon>Hyphomicrobiales</taxon>
        <taxon>Rhizobiaceae</taxon>
        <taxon>Ciceribacter</taxon>
    </lineage>
</organism>
<protein>
    <submittedName>
        <fullName evidence="3">ABC transporter</fullName>
    </submittedName>
</protein>
<dbReference type="RefSeq" id="WP_129332854.1">
    <property type="nucleotide sequence ID" value="NZ_SDVB01000238.1"/>
</dbReference>
<sequence>MGESEFDLRRRRLLWGIVVLPLIGAGLGGCGTAPAKNDTFDLSVAATVETKAQAKKRQILIADPSALKALDSDQIMVRVSSSEIQYLAKSQWSDRLPRMVQSKLVEAFENTGRIGGVGKPGQGLAIDYQLVTDIRAFEIDTTGSDRAVVEISLKLVDDRNGTVRAQKVFSASVPAAGASSPSYVRALDRAFAEVTGEMVTWTLTLL</sequence>
<dbReference type="AlphaFoldDB" id="A0A4Q2T0W7"/>
<evidence type="ECO:0000313" key="3">
    <source>
        <dbReference type="EMBL" id="RYC12235.1"/>
    </source>
</evidence>
<accession>A0A4Q2T0W7</accession>
<dbReference type="SUPFAM" id="SSF159594">
    <property type="entry name" value="XCC0632-like"/>
    <property type="match status" value="1"/>
</dbReference>
<keyword evidence="1" id="KW-0812">Transmembrane</keyword>
<feature type="transmembrane region" description="Helical" evidence="1">
    <location>
        <begin position="12"/>
        <end position="29"/>
    </location>
</feature>
<dbReference type="Gene3D" id="3.40.50.10610">
    <property type="entry name" value="ABC-type transport auxiliary lipoprotein component"/>
    <property type="match status" value="1"/>
</dbReference>
<dbReference type="InterPro" id="IPR005586">
    <property type="entry name" value="ABC_trans_aux"/>
</dbReference>
<keyword evidence="4" id="KW-1185">Reference proteome</keyword>
<evidence type="ECO:0000313" key="4">
    <source>
        <dbReference type="Proteomes" id="UP000291088"/>
    </source>
</evidence>
<reference evidence="3 4" key="1">
    <citation type="submission" date="2019-01" db="EMBL/GenBank/DDBJ databases">
        <authorList>
            <person name="Deng T."/>
        </authorList>
    </citation>
    <scope>NUCLEOTIDE SEQUENCE [LARGE SCALE GENOMIC DNA]</scope>
    <source>
        <strain evidence="3 4">F8825</strain>
    </source>
</reference>
<keyword evidence="1" id="KW-1133">Transmembrane helix</keyword>
<evidence type="ECO:0000256" key="1">
    <source>
        <dbReference type="SAM" id="Phobius"/>
    </source>
</evidence>
<gene>
    <name evidence="3" type="ORF">EUU22_14390</name>
</gene>
<dbReference type="Proteomes" id="UP000291088">
    <property type="component" value="Unassembled WGS sequence"/>
</dbReference>
<name>A0A4Q2T0W7_9HYPH</name>
<proteinExistence type="predicted"/>
<evidence type="ECO:0000259" key="2">
    <source>
        <dbReference type="Pfam" id="PF03886"/>
    </source>
</evidence>
<dbReference type="EMBL" id="SDVB01000238">
    <property type="protein sequence ID" value="RYC12235.1"/>
    <property type="molecule type" value="Genomic_DNA"/>
</dbReference>